<gene>
    <name evidence="2" type="ORF">S01H4_27127</name>
</gene>
<name>X1CYC2_9ZZZZ</name>
<dbReference type="CDD" id="cd00254">
    <property type="entry name" value="LT-like"/>
    <property type="match status" value="1"/>
</dbReference>
<dbReference type="InterPro" id="IPR023346">
    <property type="entry name" value="Lysozyme-like_dom_sf"/>
</dbReference>
<dbReference type="EMBL" id="BART01013194">
    <property type="protein sequence ID" value="GAG89241.1"/>
    <property type="molecule type" value="Genomic_DNA"/>
</dbReference>
<comment type="caution">
    <text evidence="2">The sequence shown here is derived from an EMBL/GenBank/DDBJ whole genome shotgun (WGS) entry which is preliminary data.</text>
</comment>
<feature type="non-terminal residue" evidence="2">
    <location>
        <position position="1"/>
    </location>
</feature>
<dbReference type="InterPro" id="IPR008258">
    <property type="entry name" value="Transglycosylase_SLT_dom_1"/>
</dbReference>
<feature type="domain" description="Transglycosylase SLT" evidence="1">
    <location>
        <begin position="2"/>
        <end position="115"/>
    </location>
</feature>
<protein>
    <recommendedName>
        <fullName evidence="1">Transglycosylase SLT domain-containing protein</fullName>
    </recommendedName>
</protein>
<sequence length="140" mass="16432">QESAGNLFAIRYEPHLARAKWYTRHLTDEERRDEFYFCSYGPMQILFAVARNHGFRGTPTQLFKPKNSIAYGVLHLKHLLRRFKNIPDTVSSYNQGSPAKIKQGRNKGLYKNQKYVDNVLRFYKQFQATLSQKEENNAVD</sequence>
<dbReference type="AlphaFoldDB" id="X1CYC2"/>
<evidence type="ECO:0000259" key="1">
    <source>
        <dbReference type="Pfam" id="PF01464"/>
    </source>
</evidence>
<accession>X1CYC2</accession>
<organism evidence="2">
    <name type="scientific">marine sediment metagenome</name>
    <dbReference type="NCBI Taxonomy" id="412755"/>
    <lineage>
        <taxon>unclassified sequences</taxon>
        <taxon>metagenomes</taxon>
        <taxon>ecological metagenomes</taxon>
    </lineage>
</organism>
<dbReference type="SUPFAM" id="SSF53955">
    <property type="entry name" value="Lysozyme-like"/>
    <property type="match status" value="1"/>
</dbReference>
<evidence type="ECO:0000313" key="2">
    <source>
        <dbReference type="EMBL" id="GAG89241.1"/>
    </source>
</evidence>
<reference evidence="2" key="1">
    <citation type="journal article" date="2014" name="Front. Microbiol.">
        <title>High frequency of phylogenetically diverse reductive dehalogenase-homologous genes in deep subseafloor sedimentary metagenomes.</title>
        <authorList>
            <person name="Kawai M."/>
            <person name="Futagami T."/>
            <person name="Toyoda A."/>
            <person name="Takaki Y."/>
            <person name="Nishi S."/>
            <person name="Hori S."/>
            <person name="Arai W."/>
            <person name="Tsubouchi T."/>
            <person name="Morono Y."/>
            <person name="Uchiyama I."/>
            <person name="Ito T."/>
            <person name="Fujiyama A."/>
            <person name="Inagaki F."/>
            <person name="Takami H."/>
        </authorList>
    </citation>
    <scope>NUCLEOTIDE SEQUENCE</scope>
    <source>
        <strain evidence="2">Expedition CK06-06</strain>
    </source>
</reference>
<dbReference type="Gene3D" id="1.10.530.10">
    <property type="match status" value="1"/>
</dbReference>
<dbReference type="Pfam" id="PF01464">
    <property type="entry name" value="SLT"/>
    <property type="match status" value="1"/>
</dbReference>
<proteinExistence type="predicted"/>